<dbReference type="Proteomes" id="UP000077266">
    <property type="component" value="Unassembled WGS sequence"/>
</dbReference>
<feature type="region of interest" description="Disordered" evidence="1">
    <location>
        <begin position="119"/>
        <end position="153"/>
    </location>
</feature>
<evidence type="ECO:0000313" key="2">
    <source>
        <dbReference type="EMBL" id="KZV94071.1"/>
    </source>
</evidence>
<name>A0A165IYR5_EXIGL</name>
<evidence type="ECO:0000256" key="1">
    <source>
        <dbReference type="SAM" id="MobiDB-lite"/>
    </source>
</evidence>
<keyword evidence="3" id="KW-1185">Reference proteome</keyword>
<evidence type="ECO:0000313" key="3">
    <source>
        <dbReference type="Proteomes" id="UP000077266"/>
    </source>
</evidence>
<dbReference type="InParanoid" id="A0A165IYR5"/>
<gene>
    <name evidence="2" type="ORF">EXIGLDRAFT_737511</name>
</gene>
<sequence length="176" mass="20679">MSVNQSYFQVLFMQIKIVHDAISSSLCCMSEAHLLKESLEWLYRNLYAAYMFLTSRRRAHRLVLIVDAYHDRKKVDYFCQELEFAIQLYRVTMAFPTALLAAEIREHVEDRSRKNIAHQHEERSRFNLQQMPPSTSQTPVKGRSARAPLSPLDKGMNMSDTDVVYNHRRRIWGNAK</sequence>
<dbReference type="EMBL" id="KV425979">
    <property type="protein sequence ID" value="KZV94071.1"/>
    <property type="molecule type" value="Genomic_DNA"/>
</dbReference>
<organism evidence="2 3">
    <name type="scientific">Exidia glandulosa HHB12029</name>
    <dbReference type="NCBI Taxonomy" id="1314781"/>
    <lineage>
        <taxon>Eukaryota</taxon>
        <taxon>Fungi</taxon>
        <taxon>Dikarya</taxon>
        <taxon>Basidiomycota</taxon>
        <taxon>Agaricomycotina</taxon>
        <taxon>Agaricomycetes</taxon>
        <taxon>Auriculariales</taxon>
        <taxon>Exidiaceae</taxon>
        <taxon>Exidia</taxon>
    </lineage>
</organism>
<protein>
    <submittedName>
        <fullName evidence="2">Uncharacterized protein</fullName>
    </submittedName>
</protein>
<feature type="compositionally biased region" description="Polar residues" evidence="1">
    <location>
        <begin position="126"/>
        <end position="139"/>
    </location>
</feature>
<accession>A0A165IYR5</accession>
<proteinExistence type="predicted"/>
<dbReference type="AlphaFoldDB" id="A0A165IYR5"/>
<reference evidence="2 3" key="1">
    <citation type="journal article" date="2016" name="Mol. Biol. Evol.">
        <title>Comparative Genomics of Early-Diverging Mushroom-Forming Fungi Provides Insights into the Origins of Lignocellulose Decay Capabilities.</title>
        <authorList>
            <person name="Nagy L.G."/>
            <person name="Riley R."/>
            <person name="Tritt A."/>
            <person name="Adam C."/>
            <person name="Daum C."/>
            <person name="Floudas D."/>
            <person name="Sun H."/>
            <person name="Yadav J.S."/>
            <person name="Pangilinan J."/>
            <person name="Larsson K.H."/>
            <person name="Matsuura K."/>
            <person name="Barry K."/>
            <person name="Labutti K."/>
            <person name="Kuo R."/>
            <person name="Ohm R.A."/>
            <person name="Bhattacharya S.S."/>
            <person name="Shirouzu T."/>
            <person name="Yoshinaga Y."/>
            <person name="Martin F.M."/>
            <person name="Grigoriev I.V."/>
            <person name="Hibbett D.S."/>
        </authorList>
    </citation>
    <scope>NUCLEOTIDE SEQUENCE [LARGE SCALE GENOMIC DNA]</scope>
    <source>
        <strain evidence="2 3">HHB12029</strain>
    </source>
</reference>